<evidence type="ECO:0000313" key="19">
    <source>
        <dbReference type="Proteomes" id="UP001165293"/>
    </source>
</evidence>
<comment type="similarity">
    <text evidence="11 13">Belongs to the TonB-dependent receptor family.</text>
</comment>
<evidence type="ECO:0000259" key="16">
    <source>
        <dbReference type="Pfam" id="PF00593"/>
    </source>
</evidence>
<keyword evidence="2 11" id="KW-0813">Transport</keyword>
<evidence type="ECO:0000256" key="10">
    <source>
        <dbReference type="ARBA" id="ARBA00023237"/>
    </source>
</evidence>
<dbReference type="PROSITE" id="PS52016">
    <property type="entry name" value="TONB_DEPENDENT_REC_3"/>
    <property type="match status" value="1"/>
</dbReference>
<dbReference type="Pfam" id="PF07715">
    <property type="entry name" value="Plug"/>
    <property type="match status" value="1"/>
</dbReference>
<keyword evidence="15" id="KW-0732">Signal</keyword>
<keyword evidence="10 11" id="KW-0998">Cell outer membrane</keyword>
<evidence type="ECO:0000313" key="18">
    <source>
        <dbReference type="EMBL" id="MCC8362764.1"/>
    </source>
</evidence>
<evidence type="ECO:0000256" key="1">
    <source>
        <dbReference type="ARBA" id="ARBA00004571"/>
    </source>
</evidence>
<evidence type="ECO:0000256" key="6">
    <source>
        <dbReference type="ARBA" id="ARBA00023004"/>
    </source>
</evidence>
<evidence type="ECO:0000256" key="3">
    <source>
        <dbReference type="ARBA" id="ARBA00022452"/>
    </source>
</evidence>
<evidence type="ECO:0000256" key="7">
    <source>
        <dbReference type="ARBA" id="ARBA00023065"/>
    </source>
</evidence>
<dbReference type="InterPro" id="IPR039426">
    <property type="entry name" value="TonB-dep_rcpt-like"/>
</dbReference>
<protein>
    <submittedName>
        <fullName evidence="18">TonB-dependent receptor</fullName>
    </submittedName>
</protein>
<feature type="signal peptide" evidence="15">
    <location>
        <begin position="1"/>
        <end position="33"/>
    </location>
</feature>
<evidence type="ECO:0000256" key="14">
    <source>
        <dbReference type="SAM" id="MobiDB-lite"/>
    </source>
</evidence>
<evidence type="ECO:0000256" key="12">
    <source>
        <dbReference type="PROSITE-ProRule" id="PRU10143"/>
    </source>
</evidence>
<dbReference type="InterPro" id="IPR036942">
    <property type="entry name" value="Beta-barrel_TonB_sf"/>
</dbReference>
<keyword evidence="7" id="KW-0406">Ion transport</keyword>
<dbReference type="InterPro" id="IPR000531">
    <property type="entry name" value="Beta-barrel_TonB"/>
</dbReference>
<dbReference type="PANTHER" id="PTHR32552:SF81">
    <property type="entry name" value="TONB-DEPENDENT OUTER MEMBRANE RECEPTOR"/>
    <property type="match status" value="1"/>
</dbReference>
<gene>
    <name evidence="18" type="ORF">LK996_06700</name>
</gene>
<feature type="chain" id="PRO_5045679612" evidence="15">
    <location>
        <begin position="34"/>
        <end position="827"/>
    </location>
</feature>
<feature type="short sequence motif" description="TonB box" evidence="12">
    <location>
        <begin position="56"/>
        <end position="62"/>
    </location>
</feature>
<keyword evidence="3 11" id="KW-1134">Transmembrane beta strand</keyword>
<reference evidence="18" key="1">
    <citation type="submission" date="2021-10" db="EMBL/GenBank/DDBJ databases">
        <authorList>
            <person name="Lyu M."/>
            <person name="Wang X."/>
            <person name="Meng X."/>
            <person name="Xu K."/>
        </authorList>
    </citation>
    <scope>NUCLEOTIDE SEQUENCE</scope>
    <source>
        <strain evidence="18">A6</strain>
    </source>
</reference>
<keyword evidence="9 11" id="KW-0472">Membrane</keyword>
<keyword evidence="8 12" id="KW-0798">TonB box</keyword>
<keyword evidence="5 11" id="KW-0812">Transmembrane</keyword>
<dbReference type="Proteomes" id="UP001165293">
    <property type="component" value="Unassembled WGS sequence"/>
</dbReference>
<evidence type="ECO:0000256" key="13">
    <source>
        <dbReference type="RuleBase" id="RU003357"/>
    </source>
</evidence>
<accession>A0ABS8JGQ3</accession>
<evidence type="ECO:0000259" key="17">
    <source>
        <dbReference type="Pfam" id="PF07715"/>
    </source>
</evidence>
<dbReference type="InterPro" id="IPR010916">
    <property type="entry name" value="TonB_box_CS"/>
</dbReference>
<feature type="region of interest" description="Disordered" evidence="14">
    <location>
        <begin position="681"/>
        <end position="709"/>
    </location>
</feature>
<comment type="caution">
    <text evidence="18">The sequence shown here is derived from an EMBL/GenBank/DDBJ whole genome shotgun (WGS) entry which is preliminary data.</text>
</comment>
<dbReference type="EMBL" id="JAJGAK010000001">
    <property type="protein sequence ID" value="MCC8362764.1"/>
    <property type="molecule type" value="Genomic_DNA"/>
</dbReference>
<evidence type="ECO:0000256" key="9">
    <source>
        <dbReference type="ARBA" id="ARBA00023136"/>
    </source>
</evidence>
<sequence length="827" mass="90848">MTRSRHTTPHRRKPPARLPLAAAIWLAFGTAFAQDAAQAQAQPTPTAQEQAPVLETVTVTAQKRAEDVQKVPISIQVLGQEKLDELNLQDFNDYAAYVPSLSFDTGEGGASVPYFRGVASGENSNHSGPQPSVGVYFDEQPVTTIGGVLDVHLYDIDRVEALAGPQGTLYGASSQSGTLRIITRQPDPDGFSAGYAFGASAMNGGDSGFVAEGFVNLPLSNGAAVRVVAWDKKDAGYVDNIPATRTFPTWDDDSGGNGTITNVGTVAEENYNDIFTRGARAALRLEAGDNWSITPAIMAQKQDSYGNFASDDTIGEYKVAKFYPESAHDAWMQASLTIEGKIGNFDVTYAFAHLNRDLETQFDYSDYSYWYDTLASSGAYFYDNAGNIVNPSQIILGDDEYEKNSHELRIASPGDQPVRFVAGLFWQEQKHDIFQNYQVIGDIADSITVPGYPDSIWITNQARVDRDEAVFGEVTWDMTDHWSGTIGARHFRYDNSLKGFFGYSDGYSSNYGVALCFSDENFRGSPCVNLDDRVEKSDTIYRANLTYKIDENKLVYGTWSEGFRPGGLNRNGTVGPYLPDYLTNWELGWKTTWMNNRLAFNGAIFQEDWDDIQYSFLPPSGSGLTVIRNAGNARIRGLEMDVNWAATYNFRVSGGLAFYDAELTKEYCGFNDLAGNPVTSCPPGTINPNDPLDPDDDEAVDGPQAPVGTRLPVTPRFKGNLTGRYAFDVGTFESYVQGAVVHVGNRPAALTIEDLAAFGDLESYTKVDLSAGFRRNNWALDFFITNAFDEAGELTRFAQCATDTCGTQSYTVHTPPRSFGVRFSQEF</sequence>
<dbReference type="PROSITE" id="PS00430">
    <property type="entry name" value="TONB_DEPENDENT_REC_1"/>
    <property type="match status" value="1"/>
</dbReference>
<proteinExistence type="inferred from homology"/>
<comment type="subcellular location">
    <subcellularLocation>
        <location evidence="1 11">Cell outer membrane</location>
        <topology evidence="1 11">Multi-pass membrane protein</topology>
    </subcellularLocation>
</comment>
<keyword evidence="18" id="KW-0675">Receptor</keyword>
<feature type="domain" description="TonB-dependent receptor-like beta-barrel" evidence="16">
    <location>
        <begin position="302"/>
        <end position="786"/>
    </location>
</feature>
<organism evidence="18 19">
    <name type="scientific">Noviluteimonas lactosilytica</name>
    <dbReference type="NCBI Taxonomy" id="2888523"/>
    <lineage>
        <taxon>Bacteria</taxon>
        <taxon>Pseudomonadati</taxon>
        <taxon>Pseudomonadota</taxon>
        <taxon>Gammaproteobacteria</taxon>
        <taxon>Lysobacterales</taxon>
        <taxon>Lysobacteraceae</taxon>
        <taxon>Noviluteimonas</taxon>
    </lineage>
</organism>
<dbReference type="Pfam" id="PF00593">
    <property type="entry name" value="TonB_dep_Rec_b-barrel"/>
    <property type="match status" value="1"/>
</dbReference>
<feature type="domain" description="TonB-dependent receptor plug" evidence="17">
    <location>
        <begin position="68"/>
        <end position="178"/>
    </location>
</feature>
<dbReference type="Gene3D" id="2.40.170.20">
    <property type="entry name" value="TonB-dependent receptor, beta-barrel domain"/>
    <property type="match status" value="1"/>
</dbReference>
<evidence type="ECO:0000256" key="4">
    <source>
        <dbReference type="ARBA" id="ARBA00022496"/>
    </source>
</evidence>
<dbReference type="PANTHER" id="PTHR32552">
    <property type="entry name" value="FERRICHROME IRON RECEPTOR-RELATED"/>
    <property type="match status" value="1"/>
</dbReference>
<keyword evidence="4" id="KW-0410">Iron transport</keyword>
<keyword evidence="6" id="KW-0408">Iron</keyword>
<dbReference type="SUPFAM" id="SSF56935">
    <property type="entry name" value="Porins"/>
    <property type="match status" value="1"/>
</dbReference>
<evidence type="ECO:0000256" key="8">
    <source>
        <dbReference type="ARBA" id="ARBA00023077"/>
    </source>
</evidence>
<name>A0ABS8JGQ3_9GAMM</name>
<dbReference type="InterPro" id="IPR012910">
    <property type="entry name" value="Plug_dom"/>
</dbReference>
<evidence type="ECO:0000256" key="11">
    <source>
        <dbReference type="PROSITE-ProRule" id="PRU01360"/>
    </source>
</evidence>
<evidence type="ECO:0000256" key="15">
    <source>
        <dbReference type="SAM" id="SignalP"/>
    </source>
</evidence>
<keyword evidence="19" id="KW-1185">Reference proteome</keyword>
<evidence type="ECO:0000256" key="5">
    <source>
        <dbReference type="ARBA" id="ARBA00022692"/>
    </source>
</evidence>
<evidence type="ECO:0000256" key="2">
    <source>
        <dbReference type="ARBA" id="ARBA00022448"/>
    </source>
</evidence>